<name>A0AAV4QXM4_CAEEX</name>
<proteinExistence type="predicted"/>
<reference evidence="1 2" key="1">
    <citation type="submission" date="2021-06" db="EMBL/GenBank/DDBJ databases">
        <title>Caerostris extrusa draft genome.</title>
        <authorList>
            <person name="Kono N."/>
            <person name="Arakawa K."/>
        </authorList>
    </citation>
    <scope>NUCLEOTIDE SEQUENCE [LARGE SCALE GENOMIC DNA]</scope>
</reference>
<dbReference type="Proteomes" id="UP001054945">
    <property type="component" value="Unassembled WGS sequence"/>
</dbReference>
<dbReference type="EMBL" id="BPLR01006859">
    <property type="protein sequence ID" value="GIY12857.1"/>
    <property type="molecule type" value="Genomic_DNA"/>
</dbReference>
<accession>A0AAV4QXM4</accession>
<protein>
    <submittedName>
        <fullName evidence="1">Uncharacterized protein</fullName>
    </submittedName>
</protein>
<dbReference type="AlphaFoldDB" id="A0AAV4QXM4"/>
<evidence type="ECO:0000313" key="2">
    <source>
        <dbReference type="Proteomes" id="UP001054945"/>
    </source>
</evidence>
<keyword evidence="2" id="KW-1185">Reference proteome</keyword>
<sequence>MCVCLGVRICSSTKRVLVETPSGGMPSLLVPSGGIAWEDASCGCLRNMETDSLLMLSEDSLRGLWFDLEETEP</sequence>
<gene>
    <name evidence="1" type="ORF">CEXT_328971</name>
</gene>
<comment type="caution">
    <text evidence="1">The sequence shown here is derived from an EMBL/GenBank/DDBJ whole genome shotgun (WGS) entry which is preliminary data.</text>
</comment>
<evidence type="ECO:0000313" key="1">
    <source>
        <dbReference type="EMBL" id="GIY12857.1"/>
    </source>
</evidence>
<organism evidence="1 2">
    <name type="scientific">Caerostris extrusa</name>
    <name type="common">Bark spider</name>
    <name type="synonym">Caerostris bankana</name>
    <dbReference type="NCBI Taxonomy" id="172846"/>
    <lineage>
        <taxon>Eukaryota</taxon>
        <taxon>Metazoa</taxon>
        <taxon>Ecdysozoa</taxon>
        <taxon>Arthropoda</taxon>
        <taxon>Chelicerata</taxon>
        <taxon>Arachnida</taxon>
        <taxon>Araneae</taxon>
        <taxon>Araneomorphae</taxon>
        <taxon>Entelegynae</taxon>
        <taxon>Araneoidea</taxon>
        <taxon>Araneidae</taxon>
        <taxon>Caerostris</taxon>
    </lineage>
</organism>